<evidence type="ECO:0000256" key="1">
    <source>
        <dbReference type="ARBA" id="ARBA00023125"/>
    </source>
</evidence>
<proteinExistence type="predicted"/>
<dbReference type="InterPro" id="IPR009057">
    <property type="entry name" value="Homeodomain-like_sf"/>
</dbReference>
<dbReference type="EMBL" id="JAFBEC010000029">
    <property type="protein sequence ID" value="MBM7635190.1"/>
    <property type="molecule type" value="Genomic_DNA"/>
</dbReference>
<dbReference type="Proteomes" id="UP000741863">
    <property type="component" value="Unassembled WGS sequence"/>
</dbReference>
<dbReference type="SUPFAM" id="SSF46689">
    <property type="entry name" value="Homeodomain-like"/>
    <property type="match status" value="1"/>
</dbReference>
<dbReference type="PROSITE" id="PS01081">
    <property type="entry name" value="HTH_TETR_1"/>
    <property type="match status" value="1"/>
</dbReference>
<dbReference type="Pfam" id="PF00440">
    <property type="entry name" value="TetR_N"/>
    <property type="match status" value="1"/>
</dbReference>
<keyword evidence="1 2" id="KW-0238">DNA-binding</keyword>
<dbReference type="Gene3D" id="1.10.357.10">
    <property type="entry name" value="Tetracycline Repressor, domain 2"/>
    <property type="match status" value="1"/>
</dbReference>
<protein>
    <submittedName>
        <fullName evidence="4">AcrR family transcriptional regulator</fullName>
    </submittedName>
</protein>
<dbReference type="RefSeq" id="WP_204699894.1">
    <property type="nucleotide sequence ID" value="NZ_JAFBEC010000029.1"/>
</dbReference>
<organism evidence="4 5">
    <name type="scientific">Geomicrobium sediminis</name>
    <dbReference type="NCBI Taxonomy" id="1347788"/>
    <lineage>
        <taxon>Bacteria</taxon>
        <taxon>Bacillati</taxon>
        <taxon>Bacillota</taxon>
        <taxon>Bacilli</taxon>
        <taxon>Bacillales</taxon>
        <taxon>Geomicrobium</taxon>
    </lineage>
</organism>
<evidence type="ECO:0000313" key="4">
    <source>
        <dbReference type="EMBL" id="MBM7635190.1"/>
    </source>
</evidence>
<dbReference type="PROSITE" id="PS50977">
    <property type="entry name" value="HTH_TETR_2"/>
    <property type="match status" value="1"/>
</dbReference>
<evidence type="ECO:0000256" key="2">
    <source>
        <dbReference type="PROSITE-ProRule" id="PRU00335"/>
    </source>
</evidence>
<reference evidence="4 5" key="1">
    <citation type="submission" date="2021-01" db="EMBL/GenBank/DDBJ databases">
        <title>Genomic Encyclopedia of Type Strains, Phase IV (KMG-IV): sequencing the most valuable type-strain genomes for metagenomic binning, comparative biology and taxonomic classification.</title>
        <authorList>
            <person name="Goeker M."/>
        </authorList>
    </citation>
    <scope>NUCLEOTIDE SEQUENCE [LARGE SCALE GENOMIC DNA]</scope>
    <source>
        <strain evidence="4 5">DSM 25540</strain>
    </source>
</reference>
<dbReference type="InterPro" id="IPR050624">
    <property type="entry name" value="HTH-type_Tx_Regulator"/>
</dbReference>
<accession>A0ABS2PID3</accession>
<dbReference type="PRINTS" id="PR00455">
    <property type="entry name" value="HTHTETR"/>
</dbReference>
<dbReference type="InterPro" id="IPR001647">
    <property type="entry name" value="HTH_TetR"/>
</dbReference>
<dbReference type="PANTHER" id="PTHR43479">
    <property type="entry name" value="ACREF/ENVCD OPERON REPRESSOR-RELATED"/>
    <property type="match status" value="1"/>
</dbReference>
<name>A0ABS2PID3_9BACL</name>
<evidence type="ECO:0000259" key="3">
    <source>
        <dbReference type="PROSITE" id="PS50977"/>
    </source>
</evidence>
<dbReference type="InterPro" id="IPR023772">
    <property type="entry name" value="DNA-bd_HTH_TetR-type_CS"/>
</dbReference>
<keyword evidence="5" id="KW-1185">Reference proteome</keyword>
<sequence length="305" mass="35761">MKDKIIVEALKQFSREGYYATSVQTIAVNCGISKASLYKYFSSKDDLLMQVFDYNLKQMFIRTTTYKADESLSKKEQLVDKIVLELDVAKDHRPFANLVFQAIPQKKTSEIMIMVKRTKALLMNWHFTSLRDAYGEEVKDYIWDLVVMFQGTLREYSHLMVDDHKPLHSKEVAQQVVDMIDCVVQRGGHLSPLLTKEVMHDYEQFREEETVASIEEQVRECCVQIRHQVEQKWTRKQKQQVFAALDHFEKEVMAKEPKLYLFEALGRYLTSEVPISIELDRLRKLIEINGNSPNDHLDVTKEKKE</sequence>
<comment type="caution">
    <text evidence="4">The sequence shown here is derived from an EMBL/GenBank/DDBJ whole genome shotgun (WGS) entry which is preliminary data.</text>
</comment>
<feature type="DNA-binding region" description="H-T-H motif" evidence="2">
    <location>
        <begin position="22"/>
        <end position="41"/>
    </location>
</feature>
<evidence type="ECO:0000313" key="5">
    <source>
        <dbReference type="Proteomes" id="UP000741863"/>
    </source>
</evidence>
<feature type="domain" description="HTH tetR-type" evidence="3">
    <location>
        <begin position="1"/>
        <end position="59"/>
    </location>
</feature>
<gene>
    <name evidence="4" type="ORF">JOD17_004339</name>
</gene>
<dbReference type="PANTHER" id="PTHR43479:SF22">
    <property type="entry name" value="TRANSCRIPTIONAL REGULATOR, TETR FAMILY"/>
    <property type="match status" value="1"/>
</dbReference>